<reference evidence="7" key="1">
    <citation type="journal article" date="2020" name="mSystems">
        <title>Genome- and Community-Level Interaction Insights into Carbon Utilization and Element Cycling Functions of Hydrothermarchaeota in Hydrothermal Sediment.</title>
        <authorList>
            <person name="Zhou Z."/>
            <person name="Liu Y."/>
            <person name="Xu W."/>
            <person name="Pan J."/>
            <person name="Luo Z.H."/>
            <person name="Li M."/>
        </authorList>
    </citation>
    <scope>NUCLEOTIDE SEQUENCE [LARGE SCALE GENOMIC DNA]</scope>
    <source>
        <strain evidence="7">SpSt-143</strain>
    </source>
</reference>
<dbReference type="InterPro" id="IPR059052">
    <property type="entry name" value="HH_YbhG-like"/>
</dbReference>
<dbReference type="InterPro" id="IPR058792">
    <property type="entry name" value="Beta-barrel_RND_2"/>
</dbReference>
<accession>A0A7V2AZ92</accession>
<organism evidence="7">
    <name type="scientific">Rhodothermus marinus</name>
    <name type="common">Rhodothermus obamensis</name>
    <dbReference type="NCBI Taxonomy" id="29549"/>
    <lineage>
        <taxon>Bacteria</taxon>
        <taxon>Pseudomonadati</taxon>
        <taxon>Rhodothermota</taxon>
        <taxon>Rhodothermia</taxon>
        <taxon>Rhodothermales</taxon>
        <taxon>Rhodothermaceae</taxon>
        <taxon>Rhodothermus</taxon>
    </lineage>
</organism>
<feature type="domain" description="CusB-like beta-barrel" evidence="6">
    <location>
        <begin position="232"/>
        <end position="318"/>
    </location>
</feature>
<keyword evidence="2 3" id="KW-0175">Coiled coil</keyword>
<dbReference type="Gene3D" id="1.10.287.470">
    <property type="entry name" value="Helix hairpin bin"/>
    <property type="match status" value="1"/>
</dbReference>
<protein>
    <submittedName>
        <fullName evidence="7">HlyD family efflux transporter periplasmic adaptor subunit</fullName>
    </submittedName>
</protein>
<feature type="signal peptide" evidence="4">
    <location>
        <begin position="1"/>
        <end position="20"/>
    </location>
</feature>
<sequence length="321" mass="35515">MRTYLLSVLLMGGLLVGCRAAHPETLEVSGTIEATEVQLAARTTGEIVRFFVDEGDRVRRGQPLVCQDTASLVLQLRQAEADLAAAQAQLKLLKAGARPEDLAQAEARLQQAAMRLAQAQRDASRLEVLHAQHSATDRQLEDAQLQLRLAEAEYRAAQAYLRKLQHLTRPEELAVAQAHVAQAEARRDLLRRQLNDACLQAPINGIVSRRVAEVGEFAGPGSVLLTLMQLDTVYVQLYLPEPLIGVVQYGQPVTVRVDSWPNRTFEGRVTYIASEAEFTPRNVQTKEDRTRLVFRIKVTLPNPEGQLKPGLPADATVQPVR</sequence>
<dbReference type="PANTHER" id="PTHR32347:SF23">
    <property type="entry name" value="BLL5650 PROTEIN"/>
    <property type="match status" value="1"/>
</dbReference>
<dbReference type="SUPFAM" id="SSF111369">
    <property type="entry name" value="HlyD-like secretion proteins"/>
    <property type="match status" value="2"/>
</dbReference>
<comment type="caution">
    <text evidence="7">The sequence shown here is derived from an EMBL/GenBank/DDBJ whole genome shotgun (WGS) entry which is preliminary data.</text>
</comment>
<keyword evidence="4" id="KW-0732">Signal</keyword>
<evidence type="ECO:0000259" key="6">
    <source>
        <dbReference type="Pfam" id="PF25954"/>
    </source>
</evidence>
<dbReference type="AlphaFoldDB" id="A0A7V2AZ92"/>
<evidence type="ECO:0000256" key="3">
    <source>
        <dbReference type="SAM" id="Coils"/>
    </source>
</evidence>
<evidence type="ECO:0000256" key="2">
    <source>
        <dbReference type="ARBA" id="ARBA00023054"/>
    </source>
</evidence>
<name>A0A7V2AZ92_RHOMR</name>
<feature type="chain" id="PRO_5031506226" evidence="4">
    <location>
        <begin position="21"/>
        <end position="321"/>
    </location>
</feature>
<dbReference type="EMBL" id="DSGB01000003">
    <property type="protein sequence ID" value="HER95397.1"/>
    <property type="molecule type" value="Genomic_DNA"/>
</dbReference>
<gene>
    <name evidence="7" type="ORF">ENO59_02595</name>
</gene>
<evidence type="ECO:0000313" key="7">
    <source>
        <dbReference type="EMBL" id="HER95397.1"/>
    </source>
</evidence>
<comment type="subcellular location">
    <subcellularLocation>
        <location evidence="1">Cell envelope</location>
    </subcellularLocation>
</comment>
<proteinExistence type="predicted"/>
<dbReference type="InterPro" id="IPR050465">
    <property type="entry name" value="UPF0194_transport"/>
</dbReference>
<dbReference type="PROSITE" id="PS51257">
    <property type="entry name" value="PROKAR_LIPOPROTEIN"/>
    <property type="match status" value="1"/>
</dbReference>
<evidence type="ECO:0000259" key="5">
    <source>
        <dbReference type="Pfam" id="PF25881"/>
    </source>
</evidence>
<dbReference type="Pfam" id="PF25954">
    <property type="entry name" value="Beta-barrel_RND_2"/>
    <property type="match status" value="1"/>
</dbReference>
<evidence type="ECO:0000256" key="1">
    <source>
        <dbReference type="ARBA" id="ARBA00004196"/>
    </source>
</evidence>
<dbReference type="Gene3D" id="2.40.50.100">
    <property type="match status" value="1"/>
</dbReference>
<evidence type="ECO:0000256" key="4">
    <source>
        <dbReference type="SAM" id="SignalP"/>
    </source>
</evidence>
<dbReference type="GO" id="GO:0030313">
    <property type="term" value="C:cell envelope"/>
    <property type="evidence" value="ECO:0007669"/>
    <property type="project" value="UniProtKB-SubCell"/>
</dbReference>
<dbReference type="Gene3D" id="2.40.30.170">
    <property type="match status" value="1"/>
</dbReference>
<dbReference type="Pfam" id="PF25881">
    <property type="entry name" value="HH_YBHG"/>
    <property type="match status" value="1"/>
</dbReference>
<dbReference type="PANTHER" id="PTHR32347">
    <property type="entry name" value="EFFLUX SYSTEM COMPONENT YKNX-RELATED"/>
    <property type="match status" value="1"/>
</dbReference>
<feature type="domain" description="YbhG-like alpha-helical hairpin" evidence="5">
    <location>
        <begin position="73"/>
        <end position="195"/>
    </location>
</feature>
<feature type="coiled-coil region" evidence="3">
    <location>
        <begin position="69"/>
        <end position="200"/>
    </location>
</feature>